<dbReference type="AlphaFoldDB" id="A0AAV7XBL9"/>
<dbReference type="GO" id="GO:0000028">
    <property type="term" value="P:ribosomal small subunit assembly"/>
    <property type="evidence" value="ECO:0007669"/>
    <property type="project" value="TreeGrafter"/>
</dbReference>
<proteinExistence type="inferred from homology"/>
<dbReference type="SUPFAM" id="SSF54928">
    <property type="entry name" value="RNA-binding domain, RBD"/>
    <property type="match status" value="1"/>
</dbReference>
<sequence length="287" mass="33497">MFLENCSEFVYGCADLVPVLFRDCVHDYIFIVPAIELKFRPESVVCHTIFVKQHLVRERHPEKPCDRTLFIFNIPPYCTEESLKHAWRDCGPVASVFFHSTPNAGIPKVNESQFFPIHAEVKGFKVAYVVFETEEGLEKALKWNQTLFLSSSEEPILCGVKKWMEEYNSKIPNVEMMQSEIDKFMADYDKKVAAQIANDKEAGEEDADGWITVTKRGRHAGFARTESSNKRKLAQEDKKRSKKQLLNIYSFQVREAKMKKLMNLRQKFEEDKKKIQVLKQVRKFRPF</sequence>
<dbReference type="GO" id="GO:0034456">
    <property type="term" value="C:UTP-C complex"/>
    <property type="evidence" value="ECO:0007669"/>
    <property type="project" value="TreeGrafter"/>
</dbReference>
<name>A0AAV7XBL9_9NEOP</name>
<dbReference type="InterPro" id="IPR040446">
    <property type="entry name" value="RRP7"/>
</dbReference>
<dbReference type="Gene3D" id="3.30.70.330">
    <property type="match status" value="1"/>
</dbReference>
<keyword evidence="2" id="KW-0694">RNA-binding</keyword>
<dbReference type="GO" id="GO:0006364">
    <property type="term" value="P:rRNA processing"/>
    <property type="evidence" value="ECO:0007669"/>
    <property type="project" value="TreeGrafter"/>
</dbReference>
<evidence type="ECO:0000259" key="4">
    <source>
        <dbReference type="SMART" id="SM00360"/>
    </source>
</evidence>
<dbReference type="PANTHER" id="PTHR13191:SF0">
    <property type="entry name" value="RIBOSOMAL RNA-PROCESSING PROTEIN 7 HOMOLOG A-RELATED"/>
    <property type="match status" value="1"/>
</dbReference>
<dbReference type="InterPro" id="IPR035979">
    <property type="entry name" value="RBD_domain_sf"/>
</dbReference>
<evidence type="ECO:0000256" key="2">
    <source>
        <dbReference type="ARBA" id="ARBA00022884"/>
    </source>
</evidence>
<evidence type="ECO:0000256" key="1">
    <source>
        <dbReference type="ARBA" id="ARBA00006110"/>
    </source>
</evidence>
<feature type="domain" description="RRM" evidence="4">
    <location>
        <begin position="68"/>
        <end position="159"/>
    </location>
</feature>
<dbReference type="InterPro" id="IPR012677">
    <property type="entry name" value="Nucleotide-bd_a/b_plait_sf"/>
</dbReference>
<dbReference type="PANTHER" id="PTHR13191">
    <property type="entry name" value="RIBOSOMAL RNA PROCESSING PROTEIN 7-RELATED"/>
    <property type="match status" value="1"/>
</dbReference>
<dbReference type="Proteomes" id="UP001075354">
    <property type="component" value="Chromosome 11"/>
</dbReference>
<evidence type="ECO:0000313" key="5">
    <source>
        <dbReference type="EMBL" id="KAJ1523024.1"/>
    </source>
</evidence>
<accession>A0AAV7XBL9</accession>
<evidence type="ECO:0000256" key="3">
    <source>
        <dbReference type="SAM" id="Coils"/>
    </source>
</evidence>
<dbReference type="CDD" id="cd12294">
    <property type="entry name" value="RRM_Rrp7A"/>
    <property type="match status" value="1"/>
</dbReference>
<dbReference type="InterPro" id="IPR024326">
    <property type="entry name" value="RRP7_C"/>
</dbReference>
<dbReference type="Gene3D" id="6.10.250.1770">
    <property type="match status" value="1"/>
</dbReference>
<protein>
    <recommendedName>
        <fullName evidence="4">RRM domain-containing protein</fullName>
    </recommendedName>
</protein>
<keyword evidence="3" id="KW-0175">Coiled coil</keyword>
<comment type="similarity">
    <text evidence="1">Belongs to the RRP7 family.</text>
</comment>
<dbReference type="GO" id="GO:0032545">
    <property type="term" value="C:CURI complex"/>
    <property type="evidence" value="ECO:0007669"/>
    <property type="project" value="TreeGrafter"/>
</dbReference>
<evidence type="ECO:0000313" key="6">
    <source>
        <dbReference type="Proteomes" id="UP001075354"/>
    </source>
</evidence>
<organism evidence="5 6">
    <name type="scientific">Megalurothrips usitatus</name>
    <name type="common">bean blossom thrips</name>
    <dbReference type="NCBI Taxonomy" id="439358"/>
    <lineage>
        <taxon>Eukaryota</taxon>
        <taxon>Metazoa</taxon>
        <taxon>Ecdysozoa</taxon>
        <taxon>Arthropoda</taxon>
        <taxon>Hexapoda</taxon>
        <taxon>Insecta</taxon>
        <taxon>Pterygota</taxon>
        <taxon>Neoptera</taxon>
        <taxon>Paraneoptera</taxon>
        <taxon>Thysanoptera</taxon>
        <taxon>Terebrantia</taxon>
        <taxon>Thripoidea</taxon>
        <taxon>Thripidae</taxon>
        <taxon>Megalurothrips</taxon>
    </lineage>
</organism>
<gene>
    <name evidence="5" type="ORF">ONE63_002156</name>
</gene>
<dbReference type="GO" id="GO:0003723">
    <property type="term" value="F:RNA binding"/>
    <property type="evidence" value="ECO:0007669"/>
    <property type="project" value="UniProtKB-KW"/>
</dbReference>
<dbReference type="EMBL" id="JAPTSV010000011">
    <property type="protein sequence ID" value="KAJ1523024.1"/>
    <property type="molecule type" value="Genomic_DNA"/>
</dbReference>
<dbReference type="InterPro" id="IPR000504">
    <property type="entry name" value="RRM_dom"/>
</dbReference>
<keyword evidence="6" id="KW-1185">Reference proteome</keyword>
<dbReference type="CDD" id="cd12951">
    <property type="entry name" value="RRP7_Rrp7A"/>
    <property type="match status" value="1"/>
</dbReference>
<dbReference type="SMART" id="SM00360">
    <property type="entry name" value="RRM"/>
    <property type="match status" value="1"/>
</dbReference>
<comment type="caution">
    <text evidence="5">The sequence shown here is derived from an EMBL/GenBank/DDBJ whole genome shotgun (WGS) entry which is preliminary data.</text>
</comment>
<feature type="coiled-coil region" evidence="3">
    <location>
        <begin position="254"/>
        <end position="281"/>
    </location>
</feature>
<dbReference type="Pfam" id="PF12923">
    <property type="entry name" value="RRP7"/>
    <property type="match status" value="1"/>
</dbReference>
<reference evidence="5" key="1">
    <citation type="submission" date="2022-12" db="EMBL/GenBank/DDBJ databases">
        <title>Chromosome-level genome assembly of the bean flower thrips Megalurothrips usitatus.</title>
        <authorList>
            <person name="Ma L."/>
            <person name="Liu Q."/>
            <person name="Li H."/>
            <person name="Cai W."/>
        </authorList>
    </citation>
    <scope>NUCLEOTIDE SEQUENCE</scope>
    <source>
        <strain evidence="5">Cailab_2022a</strain>
    </source>
</reference>
<dbReference type="InterPro" id="IPR034890">
    <property type="entry name" value="Rrp7A_RRM"/>
</dbReference>